<accession>A0A6P4CQQ5</accession>
<evidence type="ECO:0000313" key="2">
    <source>
        <dbReference type="Proteomes" id="UP000515211"/>
    </source>
</evidence>
<dbReference type="Pfam" id="PF03732">
    <property type="entry name" value="Retrotrans_gag"/>
    <property type="match status" value="1"/>
</dbReference>
<dbReference type="InterPro" id="IPR005162">
    <property type="entry name" value="Retrotrans_gag_dom"/>
</dbReference>
<protein>
    <submittedName>
        <fullName evidence="3">Uncharacterized protein LOC107479199</fullName>
    </submittedName>
</protein>
<sequence>MKWFDNLPPRLVTCFDELARKFLTKFSFQKDKVKHASSLLGIKQEVRETLWDYMGRFNKACLEIHNLPTEAVIMALVNSLKEGPFSQSISKRHPTSLYEVQERAEKYINIEEKARLRELLPKSSLLYPPQKKEKEAKKTEEYNSEKTHRYHSYTFLRVSLVDVYREICHTEKLPPPRPIKHKKAGSRNEYYEYHKLYKHSTNDFYDLKIVIEKLAREGRLDRYLVERPEDPRKRRRDEEAG</sequence>
<proteinExistence type="predicted"/>
<dbReference type="KEGG" id="adu:107479199"/>
<reference evidence="2" key="1">
    <citation type="journal article" date="2016" name="Nat. Genet.">
        <title>The genome sequences of Arachis duranensis and Arachis ipaensis, the diploid ancestors of cultivated peanut.</title>
        <authorList>
            <person name="Bertioli D.J."/>
            <person name="Cannon S.B."/>
            <person name="Froenicke L."/>
            <person name="Huang G."/>
            <person name="Farmer A.D."/>
            <person name="Cannon E.K."/>
            <person name="Liu X."/>
            <person name="Gao D."/>
            <person name="Clevenger J."/>
            <person name="Dash S."/>
            <person name="Ren L."/>
            <person name="Moretzsohn M.C."/>
            <person name="Shirasawa K."/>
            <person name="Huang W."/>
            <person name="Vidigal B."/>
            <person name="Abernathy B."/>
            <person name="Chu Y."/>
            <person name="Niederhuth C.E."/>
            <person name="Umale P."/>
            <person name="Araujo A.C."/>
            <person name="Kozik A."/>
            <person name="Kim K.D."/>
            <person name="Burow M.D."/>
            <person name="Varshney R.K."/>
            <person name="Wang X."/>
            <person name="Zhang X."/>
            <person name="Barkley N."/>
            <person name="Guimaraes P.M."/>
            <person name="Isobe S."/>
            <person name="Guo B."/>
            <person name="Liao B."/>
            <person name="Stalker H.T."/>
            <person name="Schmitz R.J."/>
            <person name="Scheffler B.E."/>
            <person name="Leal-Bertioli S.C."/>
            <person name="Xun X."/>
            <person name="Jackson S.A."/>
            <person name="Michelmore R."/>
            <person name="Ozias-Akins P."/>
        </authorList>
    </citation>
    <scope>NUCLEOTIDE SEQUENCE [LARGE SCALE GENOMIC DNA]</scope>
    <source>
        <strain evidence="2">cv. V14167</strain>
    </source>
</reference>
<reference evidence="3" key="2">
    <citation type="submission" date="2025-08" db="UniProtKB">
        <authorList>
            <consortium name="RefSeq"/>
        </authorList>
    </citation>
    <scope>IDENTIFICATION</scope>
    <source>
        <tissue evidence="3">Whole plant</tissue>
    </source>
</reference>
<dbReference type="Proteomes" id="UP000515211">
    <property type="component" value="Chromosome 3"/>
</dbReference>
<dbReference type="AlphaFoldDB" id="A0A6P4CQQ5"/>
<dbReference type="PANTHER" id="PTHR33223">
    <property type="entry name" value="CCHC-TYPE DOMAIN-CONTAINING PROTEIN"/>
    <property type="match status" value="1"/>
</dbReference>
<organism evidence="2 3">
    <name type="scientific">Arachis duranensis</name>
    <name type="common">Wild peanut</name>
    <dbReference type="NCBI Taxonomy" id="130453"/>
    <lineage>
        <taxon>Eukaryota</taxon>
        <taxon>Viridiplantae</taxon>
        <taxon>Streptophyta</taxon>
        <taxon>Embryophyta</taxon>
        <taxon>Tracheophyta</taxon>
        <taxon>Spermatophyta</taxon>
        <taxon>Magnoliopsida</taxon>
        <taxon>eudicotyledons</taxon>
        <taxon>Gunneridae</taxon>
        <taxon>Pentapetalae</taxon>
        <taxon>rosids</taxon>
        <taxon>fabids</taxon>
        <taxon>Fabales</taxon>
        <taxon>Fabaceae</taxon>
        <taxon>Papilionoideae</taxon>
        <taxon>50 kb inversion clade</taxon>
        <taxon>dalbergioids sensu lato</taxon>
        <taxon>Dalbergieae</taxon>
        <taxon>Pterocarpus clade</taxon>
        <taxon>Arachis</taxon>
    </lineage>
</organism>
<keyword evidence="2" id="KW-1185">Reference proteome</keyword>
<evidence type="ECO:0000259" key="1">
    <source>
        <dbReference type="Pfam" id="PF03732"/>
    </source>
</evidence>
<gene>
    <name evidence="3" type="primary">LOC107479199</name>
</gene>
<dbReference type="PANTHER" id="PTHR33223:SF10">
    <property type="entry name" value="AMINOTRANSFERASE-LIKE PLANT MOBILE DOMAIN-CONTAINING PROTEIN"/>
    <property type="match status" value="1"/>
</dbReference>
<dbReference type="GeneID" id="107479199"/>
<dbReference type="RefSeq" id="XP_015954824.1">
    <property type="nucleotide sequence ID" value="XM_016099338.1"/>
</dbReference>
<evidence type="ECO:0000313" key="3">
    <source>
        <dbReference type="RefSeq" id="XP_015954824.1"/>
    </source>
</evidence>
<name>A0A6P4CQQ5_ARADU</name>
<feature type="domain" description="Retrotransposon gag" evidence="1">
    <location>
        <begin position="2"/>
        <end position="81"/>
    </location>
</feature>